<reference evidence="1 2" key="1">
    <citation type="submission" date="2019-10" db="EMBL/GenBank/DDBJ databases">
        <title>Georgenia wutianyii sp. nov. and Georgenia yuyongxinii sp. nov. isolated from plateau pika (Ochotona curzoniae) in the Qinghai-Tibet plateau of China.</title>
        <authorList>
            <person name="Tian Z."/>
        </authorList>
    </citation>
    <scope>NUCLEOTIDE SEQUENCE [LARGE SCALE GENOMIC DNA]</scope>
    <source>
        <strain evidence="1 2">DSM 21501</strain>
    </source>
</reference>
<evidence type="ECO:0000313" key="2">
    <source>
        <dbReference type="Proteomes" id="UP000451860"/>
    </source>
</evidence>
<comment type="caution">
    <text evidence="1">The sequence shown here is derived from an EMBL/GenBank/DDBJ whole genome shotgun (WGS) entry which is preliminary data.</text>
</comment>
<evidence type="ECO:0000313" key="1">
    <source>
        <dbReference type="EMBL" id="KAE8764227.1"/>
    </source>
</evidence>
<dbReference type="RefSeq" id="WP_152200800.1">
    <property type="nucleotide sequence ID" value="NZ_VUKF01000005.1"/>
</dbReference>
<dbReference type="AlphaFoldDB" id="A0A7J5UPI0"/>
<dbReference type="Proteomes" id="UP000451860">
    <property type="component" value="Unassembled WGS sequence"/>
</dbReference>
<protein>
    <submittedName>
        <fullName evidence="1">Uncharacterized protein</fullName>
    </submittedName>
</protein>
<dbReference type="OrthoDB" id="7264945at2"/>
<gene>
    <name evidence="1" type="ORF">GB883_10090</name>
</gene>
<accession>A0A7J5UPI0</accession>
<organism evidence="1 2">
    <name type="scientific">Georgenia thermotolerans</name>
    <dbReference type="NCBI Taxonomy" id="527326"/>
    <lineage>
        <taxon>Bacteria</taxon>
        <taxon>Bacillati</taxon>
        <taxon>Actinomycetota</taxon>
        <taxon>Actinomycetes</taxon>
        <taxon>Micrococcales</taxon>
        <taxon>Bogoriellaceae</taxon>
        <taxon>Georgenia</taxon>
    </lineage>
</organism>
<name>A0A7J5UPI0_9MICO</name>
<keyword evidence="2" id="KW-1185">Reference proteome</keyword>
<proteinExistence type="predicted"/>
<sequence length="227" mass="24441">MRSDQTDFLPVLGRGKHRSPRRGACFMEMASVLAGERWSDHPACTHPLLAHLARLVNDFTSDAARQRLAPLVPSVIGLKSNDRRWDHEIALLVATRALPYASALRRPTVAVGILACERLLALNEGRAVGSLRPGSEHALGHDPAAAGWAQEFARQMGPDHVTRHPGPAILEYAVPAIAHSRGADADRILYELLTDAIALCEAMAAEEARAAEPAPAPASEERAPVTQ</sequence>
<dbReference type="EMBL" id="WHJE01000039">
    <property type="protein sequence ID" value="KAE8764227.1"/>
    <property type="molecule type" value="Genomic_DNA"/>
</dbReference>